<name>A0A5P1F142_ASPOF</name>
<gene>
    <name evidence="2" type="ORF">A4U43_C04F4990</name>
</gene>
<organism evidence="2 3">
    <name type="scientific">Asparagus officinalis</name>
    <name type="common">Garden asparagus</name>
    <dbReference type="NCBI Taxonomy" id="4686"/>
    <lineage>
        <taxon>Eukaryota</taxon>
        <taxon>Viridiplantae</taxon>
        <taxon>Streptophyta</taxon>
        <taxon>Embryophyta</taxon>
        <taxon>Tracheophyta</taxon>
        <taxon>Spermatophyta</taxon>
        <taxon>Magnoliopsida</taxon>
        <taxon>Liliopsida</taxon>
        <taxon>Asparagales</taxon>
        <taxon>Asparagaceae</taxon>
        <taxon>Asparagoideae</taxon>
        <taxon>Asparagus</taxon>
    </lineage>
</organism>
<dbReference type="OrthoDB" id="1928860at2759"/>
<reference evidence="3" key="1">
    <citation type="journal article" date="2017" name="Nat. Commun.">
        <title>The asparagus genome sheds light on the origin and evolution of a young Y chromosome.</title>
        <authorList>
            <person name="Harkess A."/>
            <person name="Zhou J."/>
            <person name="Xu C."/>
            <person name="Bowers J.E."/>
            <person name="Van der Hulst R."/>
            <person name="Ayyampalayam S."/>
            <person name="Mercati F."/>
            <person name="Riccardi P."/>
            <person name="McKain M.R."/>
            <person name="Kakrana A."/>
            <person name="Tang H."/>
            <person name="Ray J."/>
            <person name="Groenendijk J."/>
            <person name="Arikit S."/>
            <person name="Mathioni S.M."/>
            <person name="Nakano M."/>
            <person name="Shan H."/>
            <person name="Telgmann-Rauber A."/>
            <person name="Kanno A."/>
            <person name="Yue Z."/>
            <person name="Chen H."/>
            <person name="Li W."/>
            <person name="Chen Y."/>
            <person name="Xu X."/>
            <person name="Zhang Y."/>
            <person name="Luo S."/>
            <person name="Chen H."/>
            <person name="Gao J."/>
            <person name="Mao Z."/>
            <person name="Pires J.C."/>
            <person name="Luo M."/>
            <person name="Kudrna D."/>
            <person name="Wing R.A."/>
            <person name="Meyers B.C."/>
            <person name="Yi K."/>
            <person name="Kong H."/>
            <person name="Lavrijsen P."/>
            <person name="Sunseri F."/>
            <person name="Falavigna A."/>
            <person name="Ye Y."/>
            <person name="Leebens-Mack J.H."/>
            <person name="Chen G."/>
        </authorList>
    </citation>
    <scope>NUCLEOTIDE SEQUENCE [LARGE SCALE GENOMIC DNA]</scope>
    <source>
        <strain evidence="3">cv. DH0086</strain>
    </source>
</reference>
<keyword evidence="3" id="KW-1185">Reference proteome</keyword>
<proteinExistence type="predicted"/>
<sequence>MPRHSHCRDEATLDPHPPNSSLRGLVTAGDHRLLLQSMACTVIPTDMHILPRVPGVLSSGEVLKWLARNATERLDIIAMFWQLVAEPENPKSGDCGYSDEQNQIAIA</sequence>
<dbReference type="Gramene" id="ONK71127">
    <property type="protein sequence ID" value="ONK71127"/>
    <property type="gene ID" value="A4U43_C04F4990"/>
</dbReference>
<dbReference type="Proteomes" id="UP000243459">
    <property type="component" value="Chromosome 4"/>
</dbReference>
<feature type="region of interest" description="Disordered" evidence="1">
    <location>
        <begin position="1"/>
        <end position="22"/>
    </location>
</feature>
<dbReference type="AlphaFoldDB" id="A0A5P1F142"/>
<protein>
    <submittedName>
        <fullName evidence="2">Uncharacterized protein</fullName>
    </submittedName>
</protein>
<evidence type="ECO:0000313" key="3">
    <source>
        <dbReference type="Proteomes" id="UP000243459"/>
    </source>
</evidence>
<evidence type="ECO:0000313" key="2">
    <source>
        <dbReference type="EMBL" id="ONK71127.1"/>
    </source>
</evidence>
<dbReference type="EMBL" id="CM007384">
    <property type="protein sequence ID" value="ONK71127.1"/>
    <property type="molecule type" value="Genomic_DNA"/>
</dbReference>
<evidence type="ECO:0000256" key="1">
    <source>
        <dbReference type="SAM" id="MobiDB-lite"/>
    </source>
</evidence>
<accession>A0A5P1F142</accession>